<dbReference type="Proteomes" id="UP001152797">
    <property type="component" value="Unassembled WGS sequence"/>
</dbReference>
<evidence type="ECO:0000313" key="4">
    <source>
        <dbReference type="EMBL" id="CAI4001998.1"/>
    </source>
</evidence>
<keyword evidence="7" id="KW-1185">Reference proteome</keyword>
<evidence type="ECO:0000313" key="7">
    <source>
        <dbReference type="Proteomes" id="UP001152797"/>
    </source>
</evidence>
<dbReference type="EMBL" id="CAMXCT030003023">
    <property type="protein sequence ID" value="CAL4789310.1"/>
    <property type="molecule type" value="Genomic_DNA"/>
</dbReference>
<proteinExistence type="predicted"/>
<dbReference type="Gene3D" id="1.10.150.50">
    <property type="entry name" value="Transcription Factor, Ets-1"/>
    <property type="match status" value="3"/>
</dbReference>
<dbReference type="SMART" id="SM00454">
    <property type="entry name" value="SAM"/>
    <property type="match status" value="3"/>
</dbReference>
<dbReference type="InterPro" id="IPR027417">
    <property type="entry name" value="P-loop_NTPase"/>
</dbReference>
<dbReference type="InterPro" id="IPR052281">
    <property type="entry name" value="GAREM"/>
</dbReference>
<organism evidence="4">
    <name type="scientific">Cladocopium goreaui</name>
    <dbReference type="NCBI Taxonomy" id="2562237"/>
    <lineage>
        <taxon>Eukaryota</taxon>
        <taxon>Sar</taxon>
        <taxon>Alveolata</taxon>
        <taxon>Dinophyceae</taxon>
        <taxon>Suessiales</taxon>
        <taxon>Symbiodiniaceae</taxon>
        <taxon>Cladocopium</taxon>
    </lineage>
</organism>
<evidence type="ECO:0000313" key="6">
    <source>
        <dbReference type="EMBL" id="CAL4789310.1"/>
    </source>
</evidence>
<feature type="region of interest" description="Disordered" evidence="2">
    <location>
        <begin position="200"/>
        <end position="228"/>
    </location>
</feature>
<dbReference type="InterPro" id="IPR001660">
    <property type="entry name" value="SAM"/>
</dbReference>
<sequence length="2600" mass="290389">MEPDGLEARKDEFSALLKEVVESLEAKKASQPSSCSEELGAECNKPRRAYLVTLSHTDKEENSDGQKLVAPGTYTRAQVKDFFLGALASTQSSRELPLTFTHMAVFQERHASGEVHYHVAVLADKSFRFVALKRQLLAAHGLASHWSGKTDGYAGCIAYCYLPSPTKAVEELDPAPELWPSTHPPLSEASRGYVSAKNLEVHREEQRRKRAAKGKGERKTEGSGFVAHHHPISPPYPEKFLPMKCAREKLMSYAKRSGGRALVEFCFANWDKLPAIVAKSWKTEKVEDLVAAAAQSRMDILAGACSAECTCGGQWADFARDILCQNGHNPVQWCKAVTDSLLAGRSKGNLVCHAGFEGNEGKSFLFRPLPLVFGEDNVLVTPPKSAFPLLGLEKARVVWLDDWRFNEDIVSWAVQLLWFEGAGFVIARPQNLFSGHLRYTKDDPIFITTLQADLHALKGKLKQGDVDMMVKRLKVFEFKHKVNIPSQVAKGCKSCFANFVLELGQARSHRSEPAKREATSSGETPEPKRMLCLAWTVDDVCRYIIHLELGHVIEAFRENGVDGRMLASLFEADLISELGLKPLQARKVKVHSWEGQPFMSRAQMCVSESTARRGSPSCLEVSRRIRCLQRKLRRRRVKEDAQQGFLSPKMASSALMVYVFSGHDLDMAAQFLAFKLRLADDRMEDMRCMFEQVYTQEPTPQIVDLMNDRCLMARSLRVMTAACTFILQRRLYTWLCQQNCKHGVAPSRLQMVRRALALVPLECPLEVQASVAASLRSSARQQRKWLRRFRQVWGARLGVLKNISSLSPQDMQEKAVLAEELKNLKDQKKSLREAAKQLSTADLKRLVEAKEKADRDAAAAAAAAPAAAQEGVGFGMLLRRGIPAEKMAIKSVETGLSGPQIRLCSVHSQLCLRLKLVSKDEQTSLYFIAQLVRLAVALHSLEHRFLTHTPHSALPSVEDLFQRQADVFVLCVGPLDMRRLIYKARLPLLDSRRGSITMDPVEPAAALPEVTQDVPDADTLKEVAGRLVRDLDLHQCSIKECRAKVAVACGMEPDGLEARKDEFSALLKEVVESLEAKKASQPSSCSEELGAECNKPRRAYLVTLSHTDKEENSDGQKLVAPGTYTRAQVKDFFLGALASTQSSRELPLTFTHMAVFQDRHASGEVHYHVAVLADKSFRFVALKRQLLAAHGLASHWSGKTDGYAGCIAYCYLPSPTKAVEELDPAPELWPSTHPPLSEASRGYVSAKNLEVHREEQRRKRAAKGKGEQRVREVDLWPIIIRENILPDEVCGEKLMSYAKRSGGRALVEFCFANWDKLPAIVAKSWKTEKVEDLVAAAAQSRMDILAGACSAECTCGGQWADFARDILCQNGHNPVQWCKAVTDSLLAGRSKGNLVCHAGFEGNEGESFLFRPLPLVFGEDNVFVTPPKSAFPLLGLEKARVVWLDDWRFNEDIVSWAVQLLWFEGAGFVIARPQNLFSGHLRYTKDDPIFITTLQADLHALKGKLKQGDVDMMVKRLKVFEFKHKVNIPSQVAKGCKSCFANFVLELGQARSHRSEPAKREATSSGETPEPKRMLCLAWTVDDVCRYIIHLELGHVIEAFRENGVDGRMLASLSEADLISELGLKPLQARKVKVSRRIRCLQRKLRRRRVKEDAQQGFLSPKMASSALMVYVFSGHDLDMAAQFLAFKLRLADDRMEDMRCMFEQVYTQEPTPQIVDLMNDRCLMARSLRVMTAACTFILQRRLYTWLCQQNCKHGVAPSRLQMVRRALALVPLECPLEVQASVAASLRSSARQQRKWLRRFRQVWGARLGVLKNISSLSPQDMQEKAGQVSKSGALTYIASICDDPTVNDLLPQILLGNPHQFVLRTIRAVQSELPANIFLWREESSWNNARIMQKYIDLLCSRLGGILEERTVFLVVDMAACHIQPSVHSHALEQGVLLKLWVCRSQLPYSLTVSLESMDPVEPAAALPEVTQDVPDADTLKEVAGRLVRDLDLHQCSIKECRAKVAVACGMEPDGLEARKDEFSALLKEVVESLEAKKASQPSSCSEELGAECNKPRRAYLVTLSHTDKEENSDGQKLVAPGTYTRAQVKDFFLGALASTQSSRELPLTFTHMAVFQERHASDEVHYHVAVLADKSFRFVALKRQLLAAHGLASHWSGKTDGYAGCIAYCYLPSPTKAVEELDPAPELWPSTHPPLSEASRGYVSAKNLEVHREEQRRKRAAKGKGEQRVREVDLWPIIIRENILPDEVCGEKLMSYAKRSGGRALVEFCFANWDKLPAIVAKSWKTEKVEDLVAAAAQSRMDILAGACSAECTCGGQWADFARDILCQNGHNPVQWCKAVTDSLLAGRSKGNLVCHAGFEGNEGKSFLFRPLPLVFGEDNVFVTPPKSAFPLLGLEKARVVWLDDWRFNEDIVSWAVQLLWFEGAGFVIARPQNLFSGHLRYTKDDPIFITTLQADLHALKGKLKQGDVDMMVKRLKVFEFKHKVNIPSQVAKGCKSCFANFVLELGQARSHRSEPAKREATSSGETPEPKRMLCLAWTVDDVCRYIIHLELGHVIEAFRENGVDGRMLASLSEADLISELGLKPLQARKVKDRLT</sequence>
<protein>
    <submittedName>
        <fullName evidence="6">SAM domain-containing protein</fullName>
    </submittedName>
</protein>
<accession>A0A9P1D1N5</accession>
<name>A0A9P1D1N5_9DINO</name>
<dbReference type="PANTHER" id="PTHR14454:SF11">
    <property type="entry name" value="SERRANO, ISOFORM F"/>
    <property type="match status" value="1"/>
</dbReference>
<evidence type="ECO:0000256" key="2">
    <source>
        <dbReference type="SAM" id="MobiDB-lite"/>
    </source>
</evidence>
<reference evidence="4" key="1">
    <citation type="submission" date="2022-10" db="EMBL/GenBank/DDBJ databases">
        <authorList>
            <person name="Chen Y."/>
            <person name="Dougan E. K."/>
            <person name="Chan C."/>
            <person name="Rhodes N."/>
            <person name="Thang M."/>
        </authorList>
    </citation>
    <scope>NUCLEOTIDE SEQUENCE</scope>
</reference>
<feature type="domain" description="SAM" evidence="3">
    <location>
        <begin position="1579"/>
        <end position="1631"/>
    </location>
</feature>
<feature type="domain" description="SAM" evidence="3">
    <location>
        <begin position="535"/>
        <end position="587"/>
    </location>
</feature>
<dbReference type="PANTHER" id="PTHR14454">
    <property type="entry name" value="GRB2-ASSOCIATED AND REGULATOR OF MAPK PROTEIN FAMILY MEMBER"/>
    <property type="match status" value="1"/>
</dbReference>
<dbReference type="EMBL" id="CAMXCT010003023">
    <property type="protein sequence ID" value="CAI4001998.1"/>
    <property type="molecule type" value="Genomic_DNA"/>
</dbReference>
<reference evidence="5" key="2">
    <citation type="submission" date="2024-04" db="EMBL/GenBank/DDBJ databases">
        <authorList>
            <person name="Chen Y."/>
            <person name="Shah S."/>
            <person name="Dougan E. K."/>
            <person name="Thang M."/>
            <person name="Chan C."/>
        </authorList>
    </citation>
    <scope>NUCLEOTIDE SEQUENCE [LARGE SCALE GENOMIC DNA]</scope>
</reference>
<dbReference type="OrthoDB" id="10570696at2759"/>
<dbReference type="Gene3D" id="3.40.50.300">
    <property type="entry name" value="P-loop containing nucleotide triphosphate hydrolases"/>
    <property type="match status" value="3"/>
</dbReference>
<gene>
    <name evidence="4" type="ORF">C1SCF055_LOCUS27987</name>
</gene>
<dbReference type="EMBL" id="CAMXCT020003023">
    <property type="protein sequence ID" value="CAL1155373.1"/>
    <property type="molecule type" value="Genomic_DNA"/>
</dbReference>
<evidence type="ECO:0000313" key="5">
    <source>
        <dbReference type="EMBL" id="CAL1155373.1"/>
    </source>
</evidence>
<dbReference type="PROSITE" id="PS50105">
    <property type="entry name" value="SAM_DOMAIN"/>
    <property type="match status" value="3"/>
</dbReference>
<evidence type="ECO:0000256" key="1">
    <source>
        <dbReference type="SAM" id="Coils"/>
    </source>
</evidence>
<feature type="coiled-coil region" evidence="1">
    <location>
        <begin position="814"/>
        <end position="841"/>
    </location>
</feature>
<keyword evidence="1" id="KW-0175">Coiled coil</keyword>
<evidence type="ECO:0000259" key="3">
    <source>
        <dbReference type="PROSITE" id="PS50105"/>
    </source>
</evidence>
<dbReference type="InterPro" id="IPR013761">
    <property type="entry name" value="SAM/pointed_sf"/>
</dbReference>
<feature type="domain" description="SAM" evidence="3">
    <location>
        <begin position="2542"/>
        <end position="2594"/>
    </location>
</feature>
<dbReference type="Pfam" id="PF07647">
    <property type="entry name" value="SAM_2"/>
    <property type="match status" value="3"/>
</dbReference>
<dbReference type="SUPFAM" id="SSF47769">
    <property type="entry name" value="SAM/Pointed domain"/>
    <property type="match status" value="3"/>
</dbReference>
<comment type="caution">
    <text evidence="4">The sequence shown here is derived from an EMBL/GenBank/DDBJ whole genome shotgun (WGS) entry which is preliminary data.</text>
</comment>